<name>A0A9N9TK32_PHYSR</name>
<feature type="transmembrane region" description="Helical" evidence="2">
    <location>
        <begin position="216"/>
        <end position="235"/>
    </location>
</feature>
<sequence length="405" mass="46480">MILTTILTTILHLITLCGTLHANHDLEEIGRGQYQLLKEKSNLPLYGPCWTQGVQLLEQGCHSLGESLQSELALHFTNCFLRMSGHETYDCELDKKPNLRAICISNMSDRAFNVYAEFYTHVQNICSFLQGHVWHRLITENTVHVGLKLKETARNQEGLLKAQQESLELQEKVLRHGRILENVLDDLFVSFQTHKDVLGSLFETVSGLQEWIIGEMSWFDSIVFYIVSIVLVFVLTSSQRTSTARLLMFVLLIINFILERIICSVCVYFIEGDSFKMHSSVNKYIWLVRYTFVVLTLVILVYYLVTWCDPFGRQVELLRVIQEQNRAILDILSNRENRSNVDRKSVNNDGFLKGKVQNECNGSNSMKENDRVSSESEKNGSFNGKCRRIYNLRSGSTSRCSSIEP</sequence>
<feature type="compositionally biased region" description="Basic and acidic residues" evidence="1">
    <location>
        <begin position="367"/>
        <end position="378"/>
    </location>
</feature>
<keyword evidence="3" id="KW-0732">Signal</keyword>
<proteinExistence type="predicted"/>
<dbReference type="OrthoDB" id="377549at2759"/>
<dbReference type="EMBL" id="OU900107">
    <property type="protein sequence ID" value="CAG9857729.1"/>
    <property type="molecule type" value="Genomic_DNA"/>
</dbReference>
<feature type="signal peptide" evidence="3">
    <location>
        <begin position="1"/>
        <end position="22"/>
    </location>
</feature>
<keyword evidence="2" id="KW-0472">Membrane</keyword>
<feature type="transmembrane region" description="Helical" evidence="2">
    <location>
        <begin position="285"/>
        <end position="305"/>
    </location>
</feature>
<organism evidence="4 5">
    <name type="scientific">Phyllotreta striolata</name>
    <name type="common">Striped flea beetle</name>
    <name type="synonym">Crioceris striolata</name>
    <dbReference type="NCBI Taxonomy" id="444603"/>
    <lineage>
        <taxon>Eukaryota</taxon>
        <taxon>Metazoa</taxon>
        <taxon>Ecdysozoa</taxon>
        <taxon>Arthropoda</taxon>
        <taxon>Hexapoda</taxon>
        <taxon>Insecta</taxon>
        <taxon>Pterygota</taxon>
        <taxon>Neoptera</taxon>
        <taxon>Endopterygota</taxon>
        <taxon>Coleoptera</taxon>
        <taxon>Polyphaga</taxon>
        <taxon>Cucujiformia</taxon>
        <taxon>Chrysomeloidea</taxon>
        <taxon>Chrysomelidae</taxon>
        <taxon>Galerucinae</taxon>
        <taxon>Alticini</taxon>
        <taxon>Phyllotreta</taxon>
    </lineage>
</organism>
<keyword evidence="5" id="KW-1185">Reference proteome</keyword>
<dbReference type="AlphaFoldDB" id="A0A9N9TK32"/>
<dbReference type="InterPro" id="IPR040346">
    <property type="entry name" value="GEX1/Brambleberry"/>
</dbReference>
<reference evidence="4" key="1">
    <citation type="submission" date="2022-01" db="EMBL/GenBank/DDBJ databases">
        <authorList>
            <person name="King R."/>
        </authorList>
    </citation>
    <scope>NUCLEOTIDE SEQUENCE</scope>
</reference>
<evidence type="ECO:0000256" key="3">
    <source>
        <dbReference type="SAM" id="SignalP"/>
    </source>
</evidence>
<dbReference type="PANTHER" id="PTHR33538:SF2">
    <property type="entry name" value="PROTEIN GAMETE EXPRESSED 1"/>
    <property type="match status" value="1"/>
</dbReference>
<evidence type="ECO:0000313" key="5">
    <source>
        <dbReference type="Proteomes" id="UP001153712"/>
    </source>
</evidence>
<evidence type="ECO:0000313" key="4">
    <source>
        <dbReference type="EMBL" id="CAG9857729.1"/>
    </source>
</evidence>
<dbReference type="PANTHER" id="PTHR33538">
    <property type="entry name" value="PROTEIN GAMETE EXPRESSED 1"/>
    <property type="match status" value="1"/>
</dbReference>
<dbReference type="Proteomes" id="UP001153712">
    <property type="component" value="Chromosome 14"/>
</dbReference>
<feature type="region of interest" description="Disordered" evidence="1">
    <location>
        <begin position="357"/>
        <end position="381"/>
    </location>
</feature>
<protein>
    <recommendedName>
        <fullName evidence="6">Protein GAMETE EXPRESSED 1</fullName>
    </recommendedName>
</protein>
<keyword evidence="2" id="KW-0812">Transmembrane</keyword>
<evidence type="ECO:0000256" key="2">
    <source>
        <dbReference type="SAM" id="Phobius"/>
    </source>
</evidence>
<feature type="transmembrane region" description="Helical" evidence="2">
    <location>
        <begin position="247"/>
        <end position="270"/>
    </location>
</feature>
<evidence type="ECO:0000256" key="1">
    <source>
        <dbReference type="SAM" id="MobiDB-lite"/>
    </source>
</evidence>
<gene>
    <name evidence="4" type="ORF">PHYEVI_LOCUS4129</name>
</gene>
<keyword evidence="2" id="KW-1133">Transmembrane helix</keyword>
<accession>A0A9N9TK32</accession>
<evidence type="ECO:0008006" key="6">
    <source>
        <dbReference type="Google" id="ProtNLM"/>
    </source>
</evidence>
<feature type="chain" id="PRO_5040311691" description="Protein GAMETE EXPRESSED 1" evidence="3">
    <location>
        <begin position="23"/>
        <end position="405"/>
    </location>
</feature>